<accession>A0A0A9EJ02</accession>
<dbReference type="AlphaFoldDB" id="A0A0A9EJ02"/>
<proteinExistence type="predicted"/>
<dbReference type="EMBL" id="GBRH01198902">
    <property type="protein sequence ID" value="JAD98993.1"/>
    <property type="molecule type" value="Transcribed_RNA"/>
</dbReference>
<feature type="region of interest" description="Disordered" evidence="1">
    <location>
        <begin position="81"/>
        <end position="167"/>
    </location>
</feature>
<name>A0A0A9EJ02_ARUDO</name>
<evidence type="ECO:0000313" key="2">
    <source>
        <dbReference type="EMBL" id="JAD98993.1"/>
    </source>
</evidence>
<evidence type="ECO:0000256" key="1">
    <source>
        <dbReference type="SAM" id="MobiDB-lite"/>
    </source>
</evidence>
<sequence>MLLDASGGFGLAISFLTAADGVAWLPSRGGQLVFRPVVCAGGVWLPGDRSMPKILMHSSGATDWTAMADLMALRASGVSGMAATEPSSRTPPLHGRKTTVRSPADRARDARTYHTGAAASGWESTVAQAWRPEASARPGPPPPSGNEKYMDARKYISAPVTRSRRSA</sequence>
<feature type="compositionally biased region" description="Basic and acidic residues" evidence="1">
    <location>
        <begin position="103"/>
        <end position="112"/>
    </location>
</feature>
<organism evidence="2">
    <name type="scientific">Arundo donax</name>
    <name type="common">Giant reed</name>
    <name type="synonym">Donax arundinaceus</name>
    <dbReference type="NCBI Taxonomy" id="35708"/>
    <lineage>
        <taxon>Eukaryota</taxon>
        <taxon>Viridiplantae</taxon>
        <taxon>Streptophyta</taxon>
        <taxon>Embryophyta</taxon>
        <taxon>Tracheophyta</taxon>
        <taxon>Spermatophyta</taxon>
        <taxon>Magnoliopsida</taxon>
        <taxon>Liliopsida</taxon>
        <taxon>Poales</taxon>
        <taxon>Poaceae</taxon>
        <taxon>PACMAD clade</taxon>
        <taxon>Arundinoideae</taxon>
        <taxon>Arundineae</taxon>
        <taxon>Arundo</taxon>
    </lineage>
</organism>
<protein>
    <submittedName>
        <fullName evidence="2">Uncharacterized protein</fullName>
    </submittedName>
</protein>
<reference evidence="2" key="2">
    <citation type="journal article" date="2015" name="Data Brief">
        <title>Shoot transcriptome of the giant reed, Arundo donax.</title>
        <authorList>
            <person name="Barrero R.A."/>
            <person name="Guerrero F.D."/>
            <person name="Moolhuijzen P."/>
            <person name="Goolsby J.A."/>
            <person name="Tidwell J."/>
            <person name="Bellgard S.E."/>
            <person name="Bellgard M.I."/>
        </authorList>
    </citation>
    <scope>NUCLEOTIDE SEQUENCE</scope>
    <source>
        <tissue evidence="2">Shoot tissue taken approximately 20 cm above the soil surface</tissue>
    </source>
</reference>
<reference evidence="2" key="1">
    <citation type="submission" date="2014-09" db="EMBL/GenBank/DDBJ databases">
        <authorList>
            <person name="Magalhaes I.L.F."/>
            <person name="Oliveira U."/>
            <person name="Santos F.R."/>
            <person name="Vidigal T.H.D.A."/>
            <person name="Brescovit A.D."/>
            <person name="Santos A.J."/>
        </authorList>
    </citation>
    <scope>NUCLEOTIDE SEQUENCE</scope>
    <source>
        <tissue evidence="2">Shoot tissue taken approximately 20 cm above the soil surface</tissue>
    </source>
</reference>